<gene>
    <name evidence="1" type="ORF">EBT44_07005</name>
</gene>
<accession>A0A965GFF4</accession>
<dbReference type="AlphaFoldDB" id="A0A965GFF4"/>
<dbReference type="EMBL" id="RFXN01000190">
    <property type="protein sequence ID" value="NBR94550.1"/>
    <property type="molecule type" value="Genomic_DNA"/>
</dbReference>
<proteinExistence type="predicted"/>
<protein>
    <submittedName>
        <fullName evidence="1">Uncharacterized protein</fullName>
    </submittedName>
</protein>
<dbReference type="Proteomes" id="UP000740727">
    <property type="component" value="Unassembled WGS sequence"/>
</dbReference>
<comment type="caution">
    <text evidence="1">The sequence shown here is derived from an EMBL/GenBank/DDBJ whole genome shotgun (WGS) entry which is preliminary data.</text>
</comment>
<evidence type="ECO:0000313" key="1">
    <source>
        <dbReference type="EMBL" id="NBR94550.1"/>
    </source>
</evidence>
<organism evidence="1 2">
    <name type="scientific">Candidatus Fonsibacter lacus</name>
    <dbReference type="NCBI Taxonomy" id="2576439"/>
    <lineage>
        <taxon>Bacteria</taxon>
        <taxon>Pseudomonadati</taxon>
        <taxon>Pseudomonadota</taxon>
        <taxon>Alphaproteobacteria</taxon>
        <taxon>Candidatus Pelagibacterales</taxon>
        <taxon>Candidatus Pelagibacterales incertae sedis</taxon>
        <taxon>Candidatus Fonsibacter</taxon>
    </lineage>
</organism>
<reference evidence="1" key="1">
    <citation type="submission" date="2018-10" db="EMBL/GenBank/DDBJ databases">
        <title>Iterative Subtractive Binning of Freshwater Chronoseries Metagenomes Recovers Nearly Complete Genomes from over Four Hundred Novel Species.</title>
        <authorList>
            <person name="Rodriguez-R L.M."/>
            <person name="Tsementzi D."/>
            <person name="Luo C."/>
            <person name="Konstantinidis K.T."/>
        </authorList>
    </citation>
    <scope>NUCLEOTIDE SEQUENCE</scope>
    <source>
        <strain evidence="1">WB5_2A_028</strain>
    </source>
</reference>
<name>A0A965GFF4_9PROT</name>
<sequence length="126" mass="14547">MDENEVVPLSRSLLDAWLVKHEFRSQQSSDNRCLLSFSYSEDADCELEYSIVVHEGEDAFLSVRGWSDKKFRSTDRPSLLEVINEYHDSYRWPLIRIREQGRRINMDTSLDVDLSAATTEGGDSGR</sequence>
<evidence type="ECO:0000313" key="2">
    <source>
        <dbReference type="Proteomes" id="UP000740727"/>
    </source>
</evidence>